<protein>
    <submittedName>
        <fullName evidence="1">Uncharacterized protein</fullName>
    </submittedName>
</protein>
<organism evidence="1 2">
    <name type="scientific">Folsomia candida</name>
    <name type="common">Springtail</name>
    <dbReference type="NCBI Taxonomy" id="158441"/>
    <lineage>
        <taxon>Eukaryota</taxon>
        <taxon>Metazoa</taxon>
        <taxon>Ecdysozoa</taxon>
        <taxon>Arthropoda</taxon>
        <taxon>Hexapoda</taxon>
        <taxon>Collembola</taxon>
        <taxon>Entomobryomorpha</taxon>
        <taxon>Isotomoidea</taxon>
        <taxon>Isotomidae</taxon>
        <taxon>Proisotominae</taxon>
        <taxon>Folsomia</taxon>
    </lineage>
</organism>
<gene>
    <name evidence="1" type="ORF">Fcan01_17320</name>
</gene>
<name>A0A226DST5_FOLCA</name>
<sequence length="230" mass="26617">MKKCQGIPNGEKCRPTDICKGNNATCRDGFCECMDGLYYQYAELSGDCKGYAQIRRILTTDDHPWMILNQTCLSSKKMSALSCRHSPCYTGLLIDILRTIDLEYHNLENCTIQGIETFGNFTNTGRRMITRNDTARLMDRWDADLALVIMNDRNSQNHARIDALSYAKSLGYRKRSYIDIEFILGIEDLGSKKIMSTLIEKWFVKNKELWTKKKQRTNFTPLQECLYKTD</sequence>
<dbReference type="EMBL" id="LNIX01000012">
    <property type="protein sequence ID" value="OXA47894.1"/>
    <property type="molecule type" value="Genomic_DNA"/>
</dbReference>
<dbReference type="Proteomes" id="UP000198287">
    <property type="component" value="Unassembled WGS sequence"/>
</dbReference>
<dbReference type="OrthoDB" id="5984008at2759"/>
<comment type="caution">
    <text evidence="1">The sequence shown here is derived from an EMBL/GenBank/DDBJ whole genome shotgun (WGS) entry which is preliminary data.</text>
</comment>
<reference evidence="1 2" key="1">
    <citation type="submission" date="2015-12" db="EMBL/GenBank/DDBJ databases">
        <title>The genome of Folsomia candida.</title>
        <authorList>
            <person name="Faddeeva A."/>
            <person name="Derks M.F."/>
            <person name="Anvar Y."/>
            <person name="Smit S."/>
            <person name="Van Straalen N."/>
            <person name="Roelofs D."/>
        </authorList>
    </citation>
    <scope>NUCLEOTIDE SEQUENCE [LARGE SCALE GENOMIC DNA]</scope>
    <source>
        <strain evidence="1 2">VU population</strain>
        <tissue evidence="1">Whole body</tissue>
    </source>
</reference>
<evidence type="ECO:0000313" key="2">
    <source>
        <dbReference type="Proteomes" id="UP000198287"/>
    </source>
</evidence>
<dbReference type="AlphaFoldDB" id="A0A226DST5"/>
<proteinExistence type="predicted"/>
<keyword evidence="2" id="KW-1185">Reference proteome</keyword>
<evidence type="ECO:0000313" key="1">
    <source>
        <dbReference type="EMBL" id="OXA47894.1"/>
    </source>
</evidence>
<accession>A0A226DST5</accession>